<dbReference type="RefSeq" id="WP_276263388.1">
    <property type="nucleotide sequence ID" value="NZ_JARJLM010000013.1"/>
</dbReference>
<organism evidence="2 3">
    <name type="scientific">Cupriavidus basilensis</name>
    <dbReference type="NCBI Taxonomy" id="68895"/>
    <lineage>
        <taxon>Bacteria</taxon>
        <taxon>Pseudomonadati</taxon>
        <taxon>Pseudomonadota</taxon>
        <taxon>Betaproteobacteria</taxon>
        <taxon>Burkholderiales</taxon>
        <taxon>Burkholderiaceae</taxon>
        <taxon>Cupriavidus</taxon>
    </lineage>
</organism>
<sequence>MKPLISFASVTEAIPAAASTGLEARAPAHGARSRRSVAWPNMATPPGTRMAPGSAGWPRATRYAPSRAITAGGTGTRRSLLPFPTTSSH</sequence>
<dbReference type="Proteomes" id="UP001216674">
    <property type="component" value="Unassembled WGS sequence"/>
</dbReference>
<name>A0ABT6AGT0_9BURK</name>
<accession>A0ABT6AGT0</accession>
<feature type="region of interest" description="Disordered" evidence="1">
    <location>
        <begin position="23"/>
        <end position="89"/>
    </location>
</feature>
<keyword evidence="3" id="KW-1185">Reference proteome</keyword>
<proteinExistence type="predicted"/>
<dbReference type="EMBL" id="JARJLM010000013">
    <property type="protein sequence ID" value="MDF3831537.1"/>
    <property type="molecule type" value="Genomic_DNA"/>
</dbReference>
<evidence type="ECO:0000256" key="1">
    <source>
        <dbReference type="SAM" id="MobiDB-lite"/>
    </source>
</evidence>
<comment type="caution">
    <text evidence="2">The sequence shown here is derived from an EMBL/GenBank/DDBJ whole genome shotgun (WGS) entry which is preliminary data.</text>
</comment>
<gene>
    <name evidence="2" type="ORF">P3W85_00965</name>
</gene>
<evidence type="ECO:0000313" key="3">
    <source>
        <dbReference type="Proteomes" id="UP001216674"/>
    </source>
</evidence>
<evidence type="ECO:0000313" key="2">
    <source>
        <dbReference type="EMBL" id="MDF3831537.1"/>
    </source>
</evidence>
<reference evidence="2 3" key="1">
    <citation type="submission" date="2023-03" db="EMBL/GenBank/DDBJ databases">
        <title>Draft assemblies of triclosan tolerant bacteria isolated from returned activated sludge.</title>
        <authorList>
            <person name="Van Hamelsveld S."/>
        </authorList>
    </citation>
    <scope>NUCLEOTIDE SEQUENCE [LARGE SCALE GENOMIC DNA]</scope>
    <source>
        <strain evidence="2 3">GW210010_S58</strain>
    </source>
</reference>
<protein>
    <submittedName>
        <fullName evidence="2">Uncharacterized protein</fullName>
    </submittedName>
</protein>